<dbReference type="Pfam" id="PF00089">
    <property type="entry name" value="Trypsin"/>
    <property type="match status" value="1"/>
</dbReference>
<feature type="signal peptide" evidence="7">
    <location>
        <begin position="1"/>
        <end position="31"/>
    </location>
</feature>
<keyword evidence="9" id="KW-1185">Reference proteome</keyword>
<dbReference type="SMART" id="SM00020">
    <property type="entry name" value="Tryp_SPc"/>
    <property type="match status" value="1"/>
</dbReference>
<dbReference type="InterPro" id="IPR043504">
    <property type="entry name" value="Peptidase_S1_PA_chymotrypsin"/>
</dbReference>
<dbReference type="PANTHER" id="PTHR24264">
    <property type="entry name" value="TRYPSIN-RELATED"/>
    <property type="match status" value="1"/>
</dbReference>
<dbReference type="SUPFAM" id="SSF50494">
    <property type="entry name" value="Trypsin-like serine proteases"/>
    <property type="match status" value="1"/>
</dbReference>
<dbReference type="GeneID" id="106011326"/>
<dbReference type="Proteomes" id="UP000694888">
    <property type="component" value="Unplaced"/>
</dbReference>
<dbReference type="PROSITE" id="PS50240">
    <property type="entry name" value="TRYPSIN_DOM"/>
    <property type="match status" value="1"/>
</dbReference>
<evidence type="ECO:0000256" key="4">
    <source>
        <dbReference type="ARBA" id="ARBA00022801"/>
    </source>
</evidence>
<evidence type="ECO:0000313" key="10">
    <source>
        <dbReference type="RefSeq" id="XP_012935976.1"/>
    </source>
</evidence>
<protein>
    <submittedName>
        <fullName evidence="10">Elastase-1-like</fullName>
    </submittedName>
</protein>
<comment type="subcellular location">
    <subcellularLocation>
        <location evidence="1">Secreted</location>
    </subcellularLocation>
</comment>
<keyword evidence="6" id="KW-1015">Disulfide bond</keyword>
<evidence type="ECO:0000256" key="6">
    <source>
        <dbReference type="ARBA" id="ARBA00023157"/>
    </source>
</evidence>
<evidence type="ECO:0000259" key="8">
    <source>
        <dbReference type="PROSITE" id="PS50240"/>
    </source>
</evidence>
<accession>A0ABM0ZWJ0</accession>
<dbReference type="PANTHER" id="PTHR24264:SF15">
    <property type="entry name" value="RIKEN CDNA 2210010C04 GENE"/>
    <property type="match status" value="1"/>
</dbReference>
<dbReference type="Gene3D" id="2.40.10.10">
    <property type="entry name" value="Trypsin-like serine proteases"/>
    <property type="match status" value="1"/>
</dbReference>
<keyword evidence="5" id="KW-0720">Serine protease</keyword>
<gene>
    <name evidence="10" type="primary">LOC106011326</name>
</gene>
<dbReference type="InterPro" id="IPR009003">
    <property type="entry name" value="Peptidase_S1_PA"/>
</dbReference>
<dbReference type="RefSeq" id="XP_012935976.1">
    <property type="nucleotide sequence ID" value="XM_013080522.1"/>
</dbReference>
<sequence length="248" mass="26956">MMGPQAVLGGRVCVAVFLLALTLMTSAPANGKAILGNPAFGPMLNLSRLGHLSETPGVQENTLDENSDSKKTYGPTLVYRELFSEDAIPYSGVGPLVYQGSGVTDDDSGQDNFIVGGGTASISNYAYQVALLVRNNGKYYQICGAALVGKRKVLTAAHCVDQSRTYYVMMGVSDLRDSNNQYLQFIQVSRKEIHSSYRTYQDYDIAMLTLSSSARLNSRTRIVSLGFYIDTLPTKQCDLSGWGRTRSG</sequence>
<evidence type="ECO:0000256" key="7">
    <source>
        <dbReference type="SAM" id="SignalP"/>
    </source>
</evidence>
<evidence type="ECO:0000256" key="5">
    <source>
        <dbReference type="ARBA" id="ARBA00022825"/>
    </source>
</evidence>
<feature type="domain" description="Peptidase S1" evidence="8">
    <location>
        <begin position="114"/>
        <end position="248"/>
    </location>
</feature>
<evidence type="ECO:0000256" key="2">
    <source>
        <dbReference type="ARBA" id="ARBA00022525"/>
    </source>
</evidence>
<feature type="chain" id="PRO_5047394288" evidence="7">
    <location>
        <begin position="32"/>
        <end position="248"/>
    </location>
</feature>
<keyword evidence="4" id="KW-0378">Hydrolase</keyword>
<organism evidence="9 10">
    <name type="scientific">Aplysia californica</name>
    <name type="common">California sea hare</name>
    <dbReference type="NCBI Taxonomy" id="6500"/>
    <lineage>
        <taxon>Eukaryota</taxon>
        <taxon>Metazoa</taxon>
        <taxon>Spiralia</taxon>
        <taxon>Lophotrochozoa</taxon>
        <taxon>Mollusca</taxon>
        <taxon>Gastropoda</taxon>
        <taxon>Heterobranchia</taxon>
        <taxon>Euthyneura</taxon>
        <taxon>Tectipleura</taxon>
        <taxon>Aplysiida</taxon>
        <taxon>Aplysioidea</taxon>
        <taxon>Aplysiidae</taxon>
        <taxon>Aplysia</taxon>
    </lineage>
</organism>
<evidence type="ECO:0000256" key="1">
    <source>
        <dbReference type="ARBA" id="ARBA00004613"/>
    </source>
</evidence>
<proteinExistence type="predicted"/>
<dbReference type="InterPro" id="IPR001254">
    <property type="entry name" value="Trypsin_dom"/>
</dbReference>
<keyword evidence="3" id="KW-0645">Protease</keyword>
<evidence type="ECO:0000313" key="9">
    <source>
        <dbReference type="Proteomes" id="UP000694888"/>
    </source>
</evidence>
<dbReference type="InterPro" id="IPR018114">
    <property type="entry name" value="TRYPSIN_HIS"/>
</dbReference>
<reference evidence="10" key="1">
    <citation type="submission" date="2025-08" db="UniProtKB">
        <authorList>
            <consortium name="RefSeq"/>
        </authorList>
    </citation>
    <scope>IDENTIFICATION</scope>
</reference>
<dbReference type="PROSITE" id="PS00134">
    <property type="entry name" value="TRYPSIN_HIS"/>
    <property type="match status" value="1"/>
</dbReference>
<evidence type="ECO:0000256" key="3">
    <source>
        <dbReference type="ARBA" id="ARBA00022670"/>
    </source>
</evidence>
<dbReference type="InterPro" id="IPR050127">
    <property type="entry name" value="Serine_Proteases_S1"/>
</dbReference>
<name>A0ABM0ZWJ0_APLCA</name>
<keyword evidence="2" id="KW-0964">Secreted</keyword>
<keyword evidence="7" id="KW-0732">Signal</keyword>